<reference evidence="2 3" key="1">
    <citation type="journal article" date="2022" name="Nat. Plants">
        <title>Genomes of leafy and leafless Platanthera orchids illuminate the evolution of mycoheterotrophy.</title>
        <authorList>
            <person name="Li M.H."/>
            <person name="Liu K.W."/>
            <person name="Li Z."/>
            <person name="Lu H.C."/>
            <person name="Ye Q.L."/>
            <person name="Zhang D."/>
            <person name="Wang J.Y."/>
            <person name="Li Y.F."/>
            <person name="Zhong Z.M."/>
            <person name="Liu X."/>
            <person name="Yu X."/>
            <person name="Liu D.K."/>
            <person name="Tu X.D."/>
            <person name="Liu B."/>
            <person name="Hao Y."/>
            <person name="Liao X.Y."/>
            <person name="Jiang Y.T."/>
            <person name="Sun W.H."/>
            <person name="Chen J."/>
            <person name="Chen Y.Q."/>
            <person name="Ai Y."/>
            <person name="Zhai J.W."/>
            <person name="Wu S.S."/>
            <person name="Zhou Z."/>
            <person name="Hsiao Y.Y."/>
            <person name="Wu W.L."/>
            <person name="Chen Y.Y."/>
            <person name="Lin Y.F."/>
            <person name="Hsu J.L."/>
            <person name="Li C.Y."/>
            <person name="Wang Z.W."/>
            <person name="Zhao X."/>
            <person name="Zhong W.Y."/>
            <person name="Ma X.K."/>
            <person name="Ma L."/>
            <person name="Huang J."/>
            <person name="Chen G.Z."/>
            <person name="Huang M.Z."/>
            <person name="Huang L."/>
            <person name="Peng D.H."/>
            <person name="Luo Y.B."/>
            <person name="Zou S.Q."/>
            <person name="Chen S.P."/>
            <person name="Lan S."/>
            <person name="Tsai W.C."/>
            <person name="Van de Peer Y."/>
            <person name="Liu Z.J."/>
        </authorList>
    </citation>
    <scope>NUCLEOTIDE SEQUENCE [LARGE SCALE GENOMIC DNA]</scope>
    <source>
        <strain evidence="2">Lor287</strain>
    </source>
</reference>
<evidence type="ECO:0000313" key="3">
    <source>
        <dbReference type="Proteomes" id="UP001418222"/>
    </source>
</evidence>
<dbReference type="PANTHER" id="PTHR33526:SF4">
    <property type="entry name" value="OS07G0123800 PROTEIN"/>
    <property type="match status" value="1"/>
</dbReference>
<dbReference type="EMBL" id="JBBWWQ010000010">
    <property type="protein sequence ID" value="KAK8937062.1"/>
    <property type="molecule type" value="Genomic_DNA"/>
</dbReference>
<evidence type="ECO:0000313" key="2">
    <source>
        <dbReference type="EMBL" id="KAK8937062.1"/>
    </source>
</evidence>
<dbReference type="AlphaFoldDB" id="A0AAP0G4Y8"/>
<gene>
    <name evidence="2" type="ORF">KSP39_PZI012033</name>
</gene>
<dbReference type="InterPro" id="IPR016972">
    <property type="entry name" value="UCP031279"/>
</dbReference>
<accession>A0AAP0G4Y8</accession>
<dbReference type="Proteomes" id="UP001418222">
    <property type="component" value="Unassembled WGS sequence"/>
</dbReference>
<keyword evidence="3" id="KW-1185">Reference proteome</keyword>
<proteinExistence type="predicted"/>
<comment type="caution">
    <text evidence="2">The sequence shown here is derived from an EMBL/GenBank/DDBJ whole genome shotgun (WGS) entry which is preliminary data.</text>
</comment>
<name>A0AAP0G4Y8_9ASPA</name>
<dbReference type="PANTHER" id="PTHR33526">
    <property type="entry name" value="OS07G0123800 PROTEIN"/>
    <property type="match status" value="1"/>
</dbReference>
<organism evidence="2 3">
    <name type="scientific">Platanthera zijinensis</name>
    <dbReference type="NCBI Taxonomy" id="2320716"/>
    <lineage>
        <taxon>Eukaryota</taxon>
        <taxon>Viridiplantae</taxon>
        <taxon>Streptophyta</taxon>
        <taxon>Embryophyta</taxon>
        <taxon>Tracheophyta</taxon>
        <taxon>Spermatophyta</taxon>
        <taxon>Magnoliopsida</taxon>
        <taxon>Liliopsida</taxon>
        <taxon>Asparagales</taxon>
        <taxon>Orchidaceae</taxon>
        <taxon>Orchidoideae</taxon>
        <taxon>Orchideae</taxon>
        <taxon>Orchidinae</taxon>
        <taxon>Platanthera</taxon>
    </lineage>
</organism>
<feature type="region of interest" description="Disordered" evidence="1">
    <location>
        <begin position="117"/>
        <end position="148"/>
    </location>
</feature>
<sequence length="148" mass="15206">MKKKKSSFSRCLNAPVSALRRLRDIYVRCLGGCAGAGAGAGSKGRGGGRTAGIAALMSRGRNRGSFGPSNRFVSGDEDFKDLVRASSHGRAAASTAVPRSHSSVPAIGRIDEEAPSEFAGDLNNCPRSQSSTVVPGRRRLGAAATASS</sequence>
<evidence type="ECO:0000256" key="1">
    <source>
        <dbReference type="SAM" id="MobiDB-lite"/>
    </source>
</evidence>
<protein>
    <submittedName>
        <fullName evidence="2">Uncharacterized protein</fullName>
    </submittedName>
</protein>
<dbReference type="PIRSF" id="PIRSF031279">
    <property type="entry name" value="UCP031279"/>
    <property type="match status" value="1"/>
</dbReference>